<evidence type="ECO:0000259" key="2">
    <source>
        <dbReference type="Pfam" id="PF22485"/>
    </source>
</evidence>
<accession>A0A9P7UVN9</accession>
<comment type="caution">
    <text evidence="3">The sequence shown here is derived from an EMBL/GenBank/DDBJ whole genome shotgun (WGS) entry which is preliminary data.</text>
</comment>
<feature type="region of interest" description="Disordered" evidence="1">
    <location>
        <begin position="133"/>
        <end position="163"/>
    </location>
</feature>
<evidence type="ECO:0000256" key="1">
    <source>
        <dbReference type="SAM" id="MobiDB-lite"/>
    </source>
</evidence>
<dbReference type="AlphaFoldDB" id="A0A9P7UVN9"/>
<reference evidence="3" key="1">
    <citation type="journal article" date="2021" name="Genome Biol. Evol.">
        <title>The assembled and annotated genome of the fairy-ring fungus Marasmius oreades.</title>
        <authorList>
            <person name="Hiltunen M."/>
            <person name="Ament-Velasquez S.L."/>
            <person name="Johannesson H."/>
        </authorList>
    </citation>
    <scope>NUCLEOTIDE SEQUENCE</scope>
    <source>
        <strain evidence="3">03SP1</strain>
    </source>
</reference>
<gene>
    <name evidence="3" type="ORF">E1B28_007255</name>
</gene>
<organism evidence="3 4">
    <name type="scientific">Marasmius oreades</name>
    <name type="common">fairy-ring Marasmius</name>
    <dbReference type="NCBI Taxonomy" id="181124"/>
    <lineage>
        <taxon>Eukaryota</taxon>
        <taxon>Fungi</taxon>
        <taxon>Dikarya</taxon>
        <taxon>Basidiomycota</taxon>
        <taxon>Agaricomycotina</taxon>
        <taxon>Agaricomycetes</taxon>
        <taxon>Agaricomycetidae</taxon>
        <taxon>Agaricales</taxon>
        <taxon>Marasmiineae</taxon>
        <taxon>Marasmiaceae</taxon>
        <taxon>Marasmius</taxon>
    </lineage>
</organism>
<feature type="domain" description="DUF6987" evidence="2">
    <location>
        <begin position="62"/>
        <end position="259"/>
    </location>
</feature>
<dbReference type="Pfam" id="PF22485">
    <property type="entry name" value="DUF6987"/>
    <property type="match status" value="1"/>
</dbReference>
<dbReference type="Proteomes" id="UP001049176">
    <property type="component" value="Chromosome 4"/>
</dbReference>
<feature type="compositionally biased region" description="Basic and acidic residues" evidence="1">
    <location>
        <begin position="53"/>
        <end position="74"/>
    </location>
</feature>
<feature type="compositionally biased region" description="Basic and acidic residues" evidence="1">
    <location>
        <begin position="1"/>
        <end position="27"/>
    </location>
</feature>
<keyword evidence="4" id="KW-1185">Reference proteome</keyword>
<dbReference type="PANTHER" id="PTHR39461:SF1">
    <property type="entry name" value="LEA DOMAIN PROTEIN (AFU_ORTHOLOGUE AFUA_8G04920)"/>
    <property type="match status" value="1"/>
</dbReference>
<protein>
    <recommendedName>
        <fullName evidence="2">DUF6987 domain-containing protein</fullName>
    </recommendedName>
</protein>
<evidence type="ECO:0000313" key="4">
    <source>
        <dbReference type="Proteomes" id="UP001049176"/>
    </source>
</evidence>
<dbReference type="RefSeq" id="XP_043010059.1">
    <property type="nucleotide sequence ID" value="XM_043151977.1"/>
</dbReference>
<dbReference type="PANTHER" id="PTHR39461">
    <property type="entry name" value="LEA DOMAIN PROTEIN (AFU_ORTHOLOGUE AFUA_8G04920)"/>
    <property type="match status" value="1"/>
</dbReference>
<dbReference type="OrthoDB" id="3937590at2759"/>
<dbReference type="KEGG" id="more:E1B28_007255"/>
<dbReference type="EMBL" id="CM032184">
    <property type="protein sequence ID" value="KAG7093589.1"/>
    <property type="molecule type" value="Genomic_DNA"/>
</dbReference>
<proteinExistence type="predicted"/>
<name>A0A9P7UVN9_9AGAR</name>
<feature type="compositionally biased region" description="Polar residues" evidence="1">
    <location>
        <begin position="151"/>
        <end position="160"/>
    </location>
</feature>
<feature type="region of interest" description="Disordered" evidence="1">
    <location>
        <begin position="1"/>
        <end position="74"/>
    </location>
</feature>
<dbReference type="GeneID" id="66076331"/>
<sequence>MDPTDRSPSEEDQHAGEEQHAGEDRNRRTASQSPPPIPRTQQQMDDGPPPDVSGRKTDGSNDEKKKQQDKELAERLSGLIEDANSRLRPLCKMIRSHIENMEARKEEDRDEDELVKQVKPLLTQAEQILNETNGNIKGADPGNRLSRKAQNHQQASSATPEEQRLASAVKVLAEEMGGTIEWAKGKLDAFPKAKKDLGPLLDALGAPLTQIISGVCLLLTGVLNLVAKLLSGLGLDSLLNGIASALGLKQLYCGLGLDKMMGGK</sequence>
<evidence type="ECO:0000313" key="3">
    <source>
        <dbReference type="EMBL" id="KAG7093589.1"/>
    </source>
</evidence>
<dbReference type="InterPro" id="IPR054256">
    <property type="entry name" value="DUF6987"/>
</dbReference>